<organism evidence="2 3">
    <name type="scientific">Bondarzewia mesenterica</name>
    <dbReference type="NCBI Taxonomy" id="1095465"/>
    <lineage>
        <taxon>Eukaryota</taxon>
        <taxon>Fungi</taxon>
        <taxon>Dikarya</taxon>
        <taxon>Basidiomycota</taxon>
        <taxon>Agaricomycotina</taxon>
        <taxon>Agaricomycetes</taxon>
        <taxon>Russulales</taxon>
        <taxon>Bondarzewiaceae</taxon>
        <taxon>Bondarzewia</taxon>
    </lineage>
</organism>
<dbReference type="Proteomes" id="UP000310158">
    <property type="component" value="Unassembled WGS sequence"/>
</dbReference>
<gene>
    <name evidence="2" type="ORF">EW146_g5206</name>
</gene>
<dbReference type="EMBL" id="SGPL01000220">
    <property type="protein sequence ID" value="THH15241.1"/>
    <property type="molecule type" value="Genomic_DNA"/>
</dbReference>
<accession>A0A4S4LUA5</accession>
<dbReference type="AlphaFoldDB" id="A0A4S4LUA5"/>
<name>A0A4S4LUA5_9AGAM</name>
<evidence type="ECO:0000313" key="2">
    <source>
        <dbReference type="EMBL" id="THH15241.1"/>
    </source>
</evidence>
<reference evidence="2 3" key="1">
    <citation type="submission" date="2019-02" db="EMBL/GenBank/DDBJ databases">
        <title>Genome sequencing of the rare red list fungi Bondarzewia mesenterica.</title>
        <authorList>
            <person name="Buettner E."/>
            <person name="Kellner H."/>
        </authorList>
    </citation>
    <scope>NUCLEOTIDE SEQUENCE [LARGE SCALE GENOMIC DNA]</scope>
    <source>
        <strain evidence="2 3">DSM 108281</strain>
    </source>
</reference>
<feature type="region of interest" description="Disordered" evidence="1">
    <location>
        <begin position="1"/>
        <end position="33"/>
    </location>
</feature>
<evidence type="ECO:0000256" key="1">
    <source>
        <dbReference type="SAM" id="MobiDB-lite"/>
    </source>
</evidence>
<keyword evidence="3" id="KW-1185">Reference proteome</keyword>
<sequence length="116" mass="12835">MCCPQSRLDSRLRQSHPDAGATAQSYTVTTQHLQSSRDINEAIHAHIVSPYKGSRLDHEFSPGATDAQVRGDVTELVQVRIERSIVVGNEDGSRVYPMGRDSYATPKVVWTQRQGA</sequence>
<protein>
    <submittedName>
        <fullName evidence="2">Uncharacterized protein</fullName>
    </submittedName>
</protein>
<proteinExistence type="predicted"/>
<evidence type="ECO:0000313" key="3">
    <source>
        <dbReference type="Proteomes" id="UP000310158"/>
    </source>
</evidence>
<comment type="caution">
    <text evidence="2">The sequence shown here is derived from an EMBL/GenBank/DDBJ whole genome shotgun (WGS) entry which is preliminary data.</text>
</comment>
<feature type="compositionally biased region" description="Polar residues" evidence="1">
    <location>
        <begin position="22"/>
        <end position="33"/>
    </location>
</feature>